<organism evidence="2 3">
    <name type="scientific">Paenibacillus sepulcri</name>
    <dbReference type="NCBI Taxonomy" id="359917"/>
    <lineage>
        <taxon>Bacteria</taxon>
        <taxon>Bacillati</taxon>
        <taxon>Bacillota</taxon>
        <taxon>Bacilli</taxon>
        <taxon>Bacillales</taxon>
        <taxon>Paenibacillaceae</taxon>
        <taxon>Paenibacillus</taxon>
    </lineage>
</organism>
<keyword evidence="2" id="KW-0378">Hydrolase</keyword>
<protein>
    <submittedName>
        <fullName evidence="2">Phosphodiester glycosidase family protein</fullName>
    </submittedName>
</protein>
<dbReference type="Proteomes" id="UP001519887">
    <property type="component" value="Unassembled WGS sequence"/>
</dbReference>
<evidence type="ECO:0000259" key="1">
    <source>
        <dbReference type="Pfam" id="PF09992"/>
    </source>
</evidence>
<feature type="non-terminal residue" evidence="2">
    <location>
        <position position="1"/>
    </location>
</feature>
<name>A0ABS7CM79_9BACL</name>
<keyword evidence="2" id="KW-0326">Glycosidase</keyword>
<reference evidence="2 3" key="1">
    <citation type="submission" date="2021-07" db="EMBL/GenBank/DDBJ databases">
        <title>Paenibacillus radiodurans sp. nov., isolated from the southeastern edge of Tengger Desert.</title>
        <authorList>
            <person name="Zhang G."/>
        </authorList>
    </citation>
    <scope>NUCLEOTIDE SEQUENCE [LARGE SCALE GENOMIC DNA]</scope>
    <source>
        <strain evidence="2 3">CCM 7311</strain>
    </source>
</reference>
<keyword evidence="3" id="KW-1185">Reference proteome</keyword>
<proteinExistence type="predicted"/>
<evidence type="ECO:0000313" key="3">
    <source>
        <dbReference type="Proteomes" id="UP001519887"/>
    </source>
</evidence>
<dbReference type="GO" id="GO:0016798">
    <property type="term" value="F:hydrolase activity, acting on glycosyl bonds"/>
    <property type="evidence" value="ECO:0007669"/>
    <property type="project" value="UniProtKB-KW"/>
</dbReference>
<feature type="domain" description="Phosphodiester glycosidase" evidence="1">
    <location>
        <begin position="24"/>
        <end position="128"/>
    </location>
</feature>
<dbReference type="InterPro" id="IPR018711">
    <property type="entry name" value="NAGPA"/>
</dbReference>
<dbReference type="Pfam" id="PF09992">
    <property type="entry name" value="NAGPA"/>
    <property type="match status" value="1"/>
</dbReference>
<dbReference type="EMBL" id="JAHZIK010003551">
    <property type="protein sequence ID" value="MBW7462067.1"/>
    <property type="molecule type" value="Genomic_DNA"/>
</dbReference>
<comment type="caution">
    <text evidence="2">The sequence shown here is derived from an EMBL/GenBank/DDBJ whole genome shotgun (WGS) entry which is preliminary data.</text>
</comment>
<sequence>GMKMVLGQDKYGSAETTLSAVRRYKAVAGVNAGGFADDRGKRYPLSTTVINGEYLSGFQPTYKDLFFVGLNDQMELIGGKYADKSQLDKEKPKFGASFVPVLLKNGITQTIPDKWKSSPLRAPRTAIA</sequence>
<feature type="non-terminal residue" evidence="2">
    <location>
        <position position="128"/>
    </location>
</feature>
<gene>
    <name evidence="2" type="ORF">K0U00_49270</name>
</gene>
<accession>A0ABS7CM79</accession>
<evidence type="ECO:0000313" key="2">
    <source>
        <dbReference type="EMBL" id="MBW7462067.1"/>
    </source>
</evidence>